<organism evidence="3 4">
    <name type="scientific">Venturia inaequalis</name>
    <name type="common">Apple scab fungus</name>
    <dbReference type="NCBI Taxonomy" id="5025"/>
    <lineage>
        <taxon>Eukaryota</taxon>
        <taxon>Fungi</taxon>
        <taxon>Dikarya</taxon>
        <taxon>Ascomycota</taxon>
        <taxon>Pezizomycotina</taxon>
        <taxon>Dothideomycetes</taxon>
        <taxon>Pleosporomycetidae</taxon>
        <taxon>Venturiales</taxon>
        <taxon>Venturiaceae</taxon>
        <taxon>Venturia</taxon>
    </lineage>
</organism>
<feature type="region of interest" description="Disordered" evidence="1">
    <location>
        <begin position="25"/>
        <end position="111"/>
    </location>
</feature>
<name>A0A8H3V7S5_VENIN</name>
<feature type="region of interest" description="Disordered" evidence="1">
    <location>
        <begin position="127"/>
        <end position="185"/>
    </location>
</feature>
<accession>A0A8H3V7S5</accession>
<evidence type="ECO:0000256" key="2">
    <source>
        <dbReference type="SAM" id="SignalP"/>
    </source>
</evidence>
<evidence type="ECO:0000313" key="3">
    <source>
        <dbReference type="EMBL" id="KAE9984044.1"/>
    </source>
</evidence>
<dbReference type="EMBL" id="WNWQ01000021">
    <property type="protein sequence ID" value="KAE9984044.1"/>
    <property type="molecule type" value="Genomic_DNA"/>
</dbReference>
<proteinExistence type="predicted"/>
<protein>
    <submittedName>
        <fullName evidence="3">Uncharacterized protein</fullName>
    </submittedName>
</protein>
<evidence type="ECO:0000313" key="4">
    <source>
        <dbReference type="Proteomes" id="UP000433883"/>
    </source>
</evidence>
<feature type="compositionally biased region" description="Gly residues" evidence="1">
    <location>
        <begin position="56"/>
        <end position="70"/>
    </location>
</feature>
<feature type="signal peptide" evidence="2">
    <location>
        <begin position="1"/>
        <end position="17"/>
    </location>
</feature>
<feature type="compositionally biased region" description="Polar residues" evidence="1">
    <location>
        <begin position="99"/>
        <end position="111"/>
    </location>
</feature>
<feature type="compositionally biased region" description="Low complexity" evidence="1">
    <location>
        <begin position="129"/>
        <end position="140"/>
    </location>
</feature>
<sequence length="491" mass="49025">MWSSRLISALLCGQLYAAALSGQYDLDNDEGRDSSSSGSSGYDLPRIRPRFPQTRGGLGKGKGFPGGGFGPQVEVLGTPLKGSNADPKGALAKPLNELASPSTNTPPQATDQTNVLEGALAALDTALSPPKATPDAPKPAGNTPGDTFAGLGTAMTPPPSATPGLQSPGNARPPDDPKRPGNTLGDALAAFGTALAPPTGIQVLTTEEVVKCREYPDNISPDSAQTVTLAKETSVRVTCWTSASIAGASGKVQGSSVWLRSEAGCFIPEMSIQADTNFEKKLGTCEPVHHFVGTMQRQYKRQDCYECTNTNCASKNNGSGYLIDLGCVTTGEPTGGNSTWVKHAKDDCFFPGAIFEPKGCHAGGFYCAPGTGAASCYLVYRSGAVVLPRRPDLLMDLRRAVTGATCVVLGTAGGGIGAADRGTGTGGGAIGLGGAGIGLGGGAIDLGGGAIGLRGGAIGLGGGAIDLGGGAIGLGGGAIGLDGGGIGMTGG</sequence>
<gene>
    <name evidence="3" type="ORF">BLS_003195</name>
</gene>
<evidence type="ECO:0000256" key="1">
    <source>
        <dbReference type="SAM" id="MobiDB-lite"/>
    </source>
</evidence>
<reference evidence="3 4" key="1">
    <citation type="submission" date="2019-11" db="EMBL/GenBank/DDBJ databases">
        <title>Venturia inaequalis Genome Resource.</title>
        <authorList>
            <person name="Lichtner F.J."/>
        </authorList>
    </citation>
    <scope>NUCLEOTIDE SEQUENCE [LARGE SCALE GENOMIC DNA]</scope>
    <source>
        <strain evidence="3">Bline_iso_100314</strain>
    </source>
</reference>
<dbReference type="AlphaFoldDB" id="A0A8H3V7S5"/>
<keyword evidence="2" id="KW-0732">Signal</keyword>
<dbReference type="Proteomes" id="UP000433883">
    <property type="component" value="Unassembled WGS sequence"/>
</dbReference>
<feature type="chain" id="PRO_5034803457" evidence="2">
    <location>
        <begin position="18"/>
        <end position="491"/>
    </location>
</feature>
<comment type="caution">
    <text evidence="3">The sequence shown here is derived from an EMBL/GenBank/DDBJ whole genome shotgun (WGS) entry which is preliminary data.</text>
</comment>